<dbReference type="PANTHER" id="PTHR11538:SF41">
    <property type="entry name" value="PHENYLALANINE--TRNA LIGASE, MITOCHONDRIAL"/>
    <property type="match status" value="1"/>
</dbReference>
<dbReference type="GO" id="GO:0000049">
    <property type="term" value="F:tRNA binding"/>
    <property type="evidence" value="ECO:0007669"/>
    <property type="project" value="InterPro"/>
</dbReference>
<dbReference type="Pfam" id="PF02912">
    <property type="entry name" value="Phe_tRNA-synt_N"/>
    <property type="match status" value="1"/>
</dbReference>
<dbReference type="Pfam" id="PF01409">
    <property type="entry name" value="tRNA-synt_2d"/>
    <property type="match status" value="1"/>
</dbReference>
<comment type="caution">
    <text evidence="15">The sequence shown here is derived from an EMBL/GenBank/DDBJ whole genome shotgun (WGS) entry which is preliminary data.</text>
</comment>
<evidence type="ECO:0000256" key="3">
    <source>
        <dbReference type="ARBA" id="ARBA00011209"/>
    </source>
</evidence>
<evidence type="ECO:0000256" key="11">
    <source>
        <dbReference type="ARBA" id="ARBA00023146"/>
    </source>
</evidence>
<feature type="domain" description="Aminoacyl-transfer RNA synthetases class-II family profile" evidence="14">
    <location>
        <begin position="117"/>
        <end position="329"/>
    </location>
</feature>
<dbReference type="AlphaFoldDB" id="A0A0R1UM36"/>
<dbReference type="GO" id="GO:0016740">
    <property type="term" value="F:transferase activity"/>
    <property type="evidence" value="ECO:0007669"/>
    <property type="project" value="UniProtKB-ARBA"/>
</dbReference>
<dbReference type="GO" id="GO:0005737">
    <property type="term" value="C:cytoplasm"/>
    <property type="evidence" value="ECO:0007669"/>
    <property type="project" value="UniProtKB-SubCell"/>
</dbReference>
<accession>A0A0R1UM36</accession>
<dbReference type="SUPFAM" id="SSF46589">
    <property type="entry name" value="tRNA-binding arm"/>
    <property type="match status" value="1"/>
</dbReference>
<reference evidence="15 16" key="1">
    <citation type="journal article" date="2015" name="Genome Announc.">
        <title>Expanding the biotechnology potential of lactobacilli through comparative genomics of 213 strains and associated genera.</title>
        <authorList>
            <person name="Sun Z."/>
            <person name="Harris H.M."/>
            <person name="McCann A."/>
            <person name="Guo C."/>
            <person name="Argimon S."/>
            <person name="Zhang W."/>
            <person name="Yang X."/>
            <person name="Jeffery I.B."/>
            <person name="Cooney J.C."/>
            <person name="Kagawa T.F."/>
            <person name="Liu W."/>
            <person name="Song Y."/>
            <person name="Salvetti E."/>
            <person name="Wrobel A."/>
            <person name="Rasinkangas P."/>
            <person name="Parkhill J."/>
            <person name="Rea M.C."/>
            <person name="O'Sullivan O."/>
            <person name="Ritari J."/>
            <person name="Douillard F.P."/>
            <person name="Paul Ross R."/>
            <person name="Yang R."/>
            <person name="Briner A.E."/>
            <person name="Felis G.E."/>
            <person name="de Vos W.M."/>
            <person name="Barrangou R."/>
            <person name="Klaenhammer T.R."/>
            <person name="Caufield P.W."/>
            <person name="Cui Y."/>
            <person name="Zhang H."/>
            <person name="O'Toole P.W."/>
        </authorList>
    </citation>
    <scope>NUCLEOTIDE SEQUENCE [LARGE SCALE GENOMIC DNA]</scope>
    <source>
        <strain evidence="15 16">DSM 15946</strain>
    </source>
</reference>
<keyword evidence="5 13" id="KW-0436">Ligase</keyword>
<dbReference type="Gene3D" id="3.30.930.10">
    <property type="entry name" value="Bira Bifunctional Protein, Domain 2"/>
    <property type="match status" value="1"/>
</dbReference>
<protein>
    <recommendedName>
        <fullName evidence="13">Phenylalanine--tRNA ligase alpha subunit</fullName>
        <ecNumber evidence="13">6.1.1.20</ecNumber>
    </recommendedName>
    <alternativeName>
        <fullName evidence="13">Phenylalanyl-tRNA synthetase alpha subunit</fullName>
        <shortName evidence="13">PheRS</shortName>
    </alternativeName>
</protein>
<evidence type="ECO:0000256" key="12">
    <source>
        <dbReference type="ARBA" id="ARBA00049255"/>
    </source>
</evidence>
<dbReference type="HAMAP" id="MF_00281">
    <property type="entry name" value="Phe_tRNA_synth_alpha1"/>
    <property type="match status" value="1"/>
</dbReference>
<dbReference type="GO" id="GO:0000287">
    <property type="term" value="F:magnesium ion binding"/>
    <property type="evidence" value="ECO:0007669"/>
    <property type="project" value="UniProtKB-UniRule"/>
</dbReference>
<dbReference type="FunFam" id="3.30.930.10:FF:000003">
    <property type="entry name" value="Phenylalanine--tRNA ligase alpha subunit"/>
    <property type="match status" value="1"/>
</dbReference>
<evidence type="ECO:0000313" key="16">
    <source>
        <dbReference type="Proteomes" id="UP000050816"/>
    </source>
</evidence>
<dbReference type="SUPFAM" id="SSF55681">
    <property type="entry name" value="Class II aaRS and biotin synthetases"/>
    <property type="match status" value="1"/>
</dbReference>
<dbReference type="InterPro" id="IPR002319">
    <property type="entry name" value="Phenylalanyl-tRNA_Synthase"/>
</dbReference>
<comment type="catalytic activity">
    <reaction evidence="12 13">
        <text>tRNA(Phe) + L-phenylalanine + ATP = L-phenylalanyl-tRNA(Phe) + AMP + diphosphate + H(+)</text>
        <dbReference type="Rhea" id="RHEA:19413"/>
        <dbReference type="Rhea" id="RHEA-COMP:9668"/>
        <dbReference type="Rhea" id="RHEA-COMP:9699"/>
        <dbReference type="ChEBI" id="CHEBI:15378"/>
        <dbReference type="ChEBI" id="CHEBI:30616"/>
        <dbReference type="ChEBI" id="CHEBI:33019"/>
        <dbReference type="ChEBI" id="CHEBI:58095"/>
        <dbReference type="ChEBI" id="CHEBI:78442"/>
        <dbReference type="ChEBI" id="CHEBI:78531"/>
        <dbReference type="ChEBI" id="CHEBI:456215"/>
        <dbReference type="EC" id="6.1.1.20"/>
    </reaction>
</comment>
<comment type="subcellular location">
    <subcellularLocation>
        <location evidence="1 13">Cytoplasm</location>
    </subcellularLocation>
</comment>
<gene>
    <name evidence="13" type="primary">pheS</name>
    <name evidence="15" type="ORF">FC43_GL002061</name>
</gene>
<evidence type="ECO:0000256" key="13">
    <source>
        <dbReference type="HAMAP-Rule" id="MF_00281"/>
    </source>
</evidence>
<evidence type="ECO:0000313" key="15">
    <source>
        <dbReference type="EMBL" id="KRL92403.1"/>
    </source>
</evidence>
<keyword evidence="9 13" id="KW-0460">Magnesium</keyword>
<evidence type="ECO:0000256" key="7">
    <source>
        <dbReference type="ARBA" id="ARBA00022741"/>
    </source>
</evidence>
<comment type="similarity">
    <text evidence="2 13">Belongs to the class-II aminoacyl-tRNA synthetase family. Phe-tRNA synthetase alpha subunit type 1 subfamily.</text>
</comment>
<dbReference type="GO" id="GO:0140096">
    <property type="term" value="F:catalytic activity, acting on a protein"/>
    <property type="evidence" value="ECO:0007669"/>
    <property type="project" value="UniProtKB-ARBA"/>
</dbReference>
<comment type="cofactor">
    <cofactor evidence="13">
        <name>Mg(2+)</name>
        <dbReference type="ChEBI" id="CHEBI:18420"/>
    </cofactor>
    <text evidence="13">Binds 2 magnesium ions per tetramer.</text>
</comment>
<dbReference type="InterPro" id="IPR010978">
    <property type="entry name" value="tRNA-bd_arm"/>
</dbReference>
<keyword evidence="6 13" id="KW-0479">Metal-binding</keyword>
<keyword evidence="7 13" id="KW-0547">Nucleotide-binding</keyword>
<dbReference type="EMBL" id="AZFK01000005">
    <property type="protein sequence ID" value="KRL92403.1"/>
    <property type="molecule type" value="Genomic_DNA"/>
</dbReference>
<comment type="subunit">
    <text evidence="3 13">Tetramer of two alpha and two beta subunits.</text>
</comment>
<keyword evidence="10 13" id="KW-0648">Protein biosynthesis</keyword>
<evidence type="ECO:0000256" key="6">
    <source>
        <dbReference type="ARBA" id="ARBA00022723"/>
    </source>
</evidence>
<keyword evidence="4 13" id="KW-0963">Cytoplasm</keyword>
<evidence type="ECO:0000256" key="1">
    <source>
        <dbReference type="ARBA" id="ARBA00004496"/>
    </source>
</evidence>
<dbReference type="InterPro" id="IPR045864">
    <property type="entry name" value="aa-tRNA-synth_II/BPL/LPL"/>
</dbReference>
<dbReference type="GO" id="GO:0006432">
    <property type="term" value="P:phenylalanyl-tRNA aminoacylation"/>
    <property type="evidence" value="ECO:0007669"/>
    <property type="project" value="UniProtKB-UniRule"/>
</dbReference>
<dbReference type="EC" id="6.1.1.20" evidence="13"/>
<evidence type="ECO:0000256" key="8">
    <source>
        <dbReference type="ARBA" id="ARBA00022840"/>
    </source>
</evidence>
<dbReference type="CDD" id="cd00496">
    <property type="entry name" value="PheRS_alpha_core"/>
    <property type="match status" value="1"/>
</dbReference>
<evidence type="ECO:0000256" key="10">
    <source>
        <dbReference type="ARBA" id="ARBA00022917"/>
    </source>
</evidence>
<evidence type="ECO:0000256" key="2">
    <source>
        <dbReference type="ARBA" id="ARBA00010207"/>
    </source>
</evidence>
<evidence type="ECO:0000256" key="9">
    <source>
        <dbReference type="ARBA" id="ARBA00022842"/>
    </source>
</evidence>
<dbReference type="PATRIC" id="fig|1423760.3.peg.2161"/>
<evidence type="ECO:0000256" key="4">
    <source>
        <dbReference type="ARBA" id="ARBA00022490"/>
    </source>
</evidence>
<dbReference type="GO" id="GO:0005524">
    <property type="term" value="F:ATP binding"/>
    <property type="evidence" value="ECO:0007669"/>
    <property type="project" value="UniProtKB-UniRule"/>
</dbReference>
<feature type="binding site" evidence="13">
    <location>
        <position position="265"/>
    </location>
    <ligand>
        <name>Mg(2+)</name>
        <dbReference type="ChEBI" id="CHEBI:18420"/>
        <note>shared with beta subunit</note>
    </ligand>
</feature>
<dbReference type="InterPro" id="IPR006195">
    <property type="entry name" value="aa-tRNA-synth_II"/>
</dbReference>
<dbReference type="GO" id="GO:0004826">
    <property type="term" value="F:phenylalanine-tRNA ligase activity"/>
    <property type="evidence" value="ECO:0007669"/>
    <property type="project" value="UniProtKB-UniRule"/>
</dbReference>
<dbReference type="PROSITE" id="PS50862">
    <property type="entry name" value="AA_TRNA_LIGASE_II"/>
    <property type="match status" value="1"/>
</dbReference>
<dbReference type="PANTHER" id="PTHR11538">
    <property type="entry name" value="PHENYLALANYL-TRNA SYNTHETASE"/>
    <property type="match status" value="1"/>
</dbReference>
<evidence type="ECO:0000256" key="5">
    <source>
        <dbReference type="ARBA" id="ARBA00022598"/>
    </source>
</evidence>
<keyword evidence="11 13" id="KW-0030">Aminoacyl-tRNA synthetase</keyword>
<organism evidence="15 16">
    <name type="scientific">Limosilactobacillus ingluviei DSM 15946</name>
    <dbReference type="NCBI Taxonomy" id="1423760"/>
    <lineage>
        <taxon>Bacteria</taxon>
        <taxon>Bacillati</taxon>
        <taxon>Bacillota</taxon>
        <taxon>Bacilli</taxon>
        <taxon>Lactobacillales</taxon>
        <taxon>Lactobacillaceae</taxon>
        <taxon>Limosilactobacillus</taxon>
    </lineage>
</organism>
<proteinExistence type="inferred from homology"/>
<sequence>MDEEDKMGLREKLEELRKQGIQEIKASADLDHLNDIRVKMLGKKGPLTTVLRGMKDLSKEERPKVGKFANEIRDELAQALEAKKAELATARLNAKLAAETLDVTLPGTPTVQGQPHVIQQIIDQLVDLFVGMGYQVAVGDEVEQDEYNFERLNLPKDHPARDMQDTFYVTPSVLMRTQTSPMQARMMEKHDFANGPLKMISPGKVYRRDTDDATHSHQFHQVEGLVVGEHVTMADLKGTLEVVAKTLFGDELAVRLRPSYFPFTEPSVEADITCFNCLGQGCAICKHTGWLEVLGAGMVHPNVLKMSGVDPEVYGGFAFGLGPDRFAMIKYVVEDIRDFYQNDVRFLNQFNQKG</sequence>
<dbReference type="InterPro" id="IPR022911">
    <property type="entry name" value="Phe_tRNA_ligase_alpha1_bac"/>
</dbReference>
<dbReference type="Proteomes" id="UP000050816">
    <property type="component" value="Unassembled WGS sequence"/>
</dbReference>
<dbReference type="InterPro" id="IPR004188">
    <property type="entry name" value="Phe-tRNA_ligase_II_N"/>
</dbReference>
<name>A0A0R1UM36_9LACO</name>
<keyword evidence="8 13" id="KW-0067">ATP-binding</keyword>
<evidence type="ECO:0000259" key="14">
    <source>
        <dbReference type="PROSITE" id="PS50862"/>
    </source>
</evidence>